<dbReference type="Proteomes" id="UP000774804">
    <property type="component" value="Unassembled WGS sequence"/>
</dbReference>
<proteinExistence type="predicted"/>
<reference evidence="1" key="2">
    <citation type="submission" date="2018-10" db="EMBL/GenBank/DDBJ databases">
        <title>Effector identification in a new, highly contiguous assembly of the strawberry crown rot pathogen Phytophthora cactorum.</title>
        <authorList>
            <person name="Armitage A.D."/>
            <person name="Nellist C.F."/>
            <person name="Bates H."/>
            <person name="Vickerstaff R.J."/>
            <person name="Harrison R.J."/>
        </authorList>
    </citation>
    <scope>NUCLEOTIDE SEQUENCE</scope>
    <source>
        <strain evidence="1">15-7</strain>
        <strain evidence="3">4032</strain>
        <strain evidence="2">4040</strain>
        <strain evidence="4">P415</strain>
        <strain evidence="5">P421</strain>
    </source>
</reference>
<evidence type="ECO:0000313" key="5">
    <source>
        <dbReference type="EMBL" id="KAG3204497.1"/>
    </source>
</evidence>
<evidence type="ECO:0000313" key="7">
    <source>
        <dbReference type="Proteomes" id="UP000251314"/>
    </source>
</evidence>
<dbReference type="EMBL" id="RCMK01001947">
    <property type="protein sequence ID" value="KAG2886442.1"/>
    <property type="molecule type" value="Genomic_DNA"/>
</dbReference>
<evidence type="ECO:0000313" key="1">
    <source>
        <dbReference type="EMBL" id="KAG2835442.1"/>
    </source>
</evidence>
<accession>A0A329RL50</accession>
<dbReference type="EMBL" id="RCML01001160">
    <property type="protein sequence ID" value="KAG2964935.1"/>
    <property type="molecule type" value="Genomic_DNA"/>
</dbReference>
<evidence type="ECO:0000313" key="3">
    <source>
        <dbReference type="EMBL" id="KAG2888975.1"/>
    </source>
</evidence>
<dbReference type="EMBL" id="MJFZ01000764">
    <property type="protein sequence ID" value="RAW25334.1"/>
    <property type="molecule type" value="Genomic_DNA"/>
</dbReference>
<organism evidence="6 7">
    <name type="scientific">Phytophthora cactorum</name>
    <dbReference type="NCBI Taxonomy" id="29920"/>
    <lineage>
        <taxon>Eukaryota</taxon>
        <taxon>Sar</taxon>
        <taxon>Stramenopiles</taxon>
        <taxon>Oomycota</taxon>
        <taxon>Peronosporomycetes</taxon>
        <taxon>Peronosporales</taxon>
        <taxon>Peronosporaceae</taxon>
        <taxon>Phytophthora</taxon>
    </lineage>
</organism>
<dbReference type="Proteomes" id="UP000697107">
    <property type="component" value="Unassembled WGS sequence"/>
</dbReference>
<dbReference type="AlphaFoldDB" id="A0A329RL50"/>
<evidence type="ECO:0000313" key="2">
    <source>
        <dbReference type="EMBL" id="KAG2886442.1"/>
    </source>
</evidence>
<dbReference type="Proteomes" id="UP000251314">
    <property type="component" value="Unassembled WGS sequence"/>
</dbReference>
<evidence type="ECO:0000313" key="6">
    <source>
        <dbReference type="EMBL" id="RAW25334.1"/>
    </source>
</evidence>
<name>A0A329RL50_9STRA</name>
<dbReference type="Proteomes" id="UP000736787">
    <property type="component" value="Unassembled WGS sequence"/>
</dbReference>
<dbReference type="VEuPathDB" id="FungiDB:PC110_g18246"/>
<sequence length="134" mass="14859">MLRILCHPREPRTVQWAYGVVVRYEVNSQGASLSVLSGVESMSIQLIKPLQVIKADPITYALQVGGTVSDMILNPKELLHQLNSMIGACRKKRGDLPGSVRTMLSVPFNPDDRITLVRPSDLSLASVRRQHVLD</sequence>
<dbReference type="EMBL" id="RCMV01002132">
    <property type="protein sequence ID" value="KAG3204497.1"/>
    <property type="molecule type" value="Genomic_DNA"/>
</dbReference>
<dbReference type="OrthoDB" id="109765at2759"/>
<dbReference type="EMBL" id="RCMI01001187">
    <property type="protein sequence ID" value="KAG2888975.1"/>
    <property type="molecule type" value="Genomic_DNA"/>
</dbReference>
<protein>
    <submittedName>
        <fullName evidence="6">Uncharacterized protein</fullName>
    </submittedName>
</protein>
<evidence type="ECO:0000313" key="4">
    <source>
        <dbReference type="EMBL" id="KAG2964935.1"/>
    </source>
</evidence>
<keyword evidence="7" id="KW-1185">Reference proteome</keyword>
<gene>
    <name evidence="6" type="ORF">PC110_g18246</name>
    <name evidence="1" type="ORF">PC113_g20216</name>
    <name evidence="3" type="ORF">PC115_g19896</name>
    <name evidence="2" type="ORF">PC117_g25372</name>
    <name evidence="4" type="ORF">PC118_g20031</name>
    <name evidence="5" type="ORF">PC129_g22563</name>
</gene>
<dbReference type="Proteomes" id="UP000735874">
    <property type="component" value="Unassembled WGS sequence"/>
</dbReference>
<comment type="caution">
    <text evidence="6">The sequence shown here is derived from an EMBL/GenBank/DDBJ whole genome shotgun (WGS) entry which is preliminary data.</text>
</comment>
<dbReference type="EMBL" id="RCMG01001132">
    <property type="protein sequence ID" value="KAG2835442.1"/>
    <property type="molecule type" value="Genomic_DNA"/>
</dbReference>
<reference evidence="6 7" key="1">
    <citation type="submission" date="2018-01" db="EMBL/GenBank/DDBJ databases">
        <title>Draft genome of the strawberry crown rot pathogen Phytophthora cactorum.</title>
        <authorList>
            <person name="Armitage A.D."/>
            <person name="Lysoe E."/>
            <person name="Nellist C.F."/>
            <person name="Harrison R.J."/>
            <person name="Brurberg M.B."/>
        </authorList>
    </citation>
    <scope>NUCLEOTIDE SEQUENCE [LARGE SCALE GENOMIC DNA]</scope>
    <source>
        <strain evidence="6 7">10300</strain>
    </source>
</reference>
<dbReference type="Proteomes" id="UP000760860">
    <property type="component" value="Unassembled WGS sequence"/>
</dbReference>